<organism evidence="16 17">
    <name type="scientific">Patiria miniata</name>
    <name type="common">Bat star</name>
    <name type="synonym">Asterina miniata</name>
    <dbReference type="NCBI Taxonomy" id="46514"/>
    <lineage>
        <taxon>Eukaryota</taxon>
        <taxon>Metazoa</taxon>
        <taxon>Echinodermata</taxon>
        <taxon>Eleutherozoa</taxon>
        <taxon>Asterozoa</taxon>
        <taxon>Asteroidea</taxon>
        <taxon>Valvatacea</taxon>
        <taxon>Valvatida</taxon>
        <taxon>Asterinidae</taxon>
        <taxon>Patiria</taxon>
    </lineage>
</organism>
<dbReference type="PROSITE" id="PS00726">
    <property type="entry name" value="AP_NUCLEASE_F1_1"/>
    <property type="match status" value="1"/>
</dbReference>
<dbReference type="InterPro" id="IPR010666">
    <property type="entry name" value="Znf_GRF"/>
</dbReference>
<feature type="compositionally biased region" description="Basic and acidic residues" evidence="14">
    <location>
        <begin position="427"/>
        <end position="440"/>
    </location>
</feature>
<keyword evidence="13" id="KW-0227">DNA damage</keyword>
<feature type="region of interest" description="Disordered" evidence="14">
    <location>
        <begin position="214"/>
        <end position="251"/>
    </location>
</feature>
<dbReference type="Pfam" id="PF06839">
    <property type="entry name" value="Zn_ribbon_GRF"/>
    <property type="match status" value="1"/>
</dbReference>
<feature type="active site" description="Proton acceptor" evidence="9">
    <location>
        <position position="315"/>
    </location>
</feature>
<evidence type="ECO:0000256" key="11">
    <source>
        <dbReference type="PIRSR" id="PIRSR604808-3"/>
    </source>
</evidence>
<dbReference type="Gene3D" id="3.60.10.10">
    <property type="entry name" value="Endonuclease/exonuclease/phosphatase"/>
    <property type="match status" value="1"/>
</dbReference>
<keyword evidence="13" id="KW-0234">DNA repair</keyword>
<keyword evidence="3 10" id="KW-0479">Metal-binding</keyword>
<comment type="catalytic activity">
    <reaction evidence="1">
        <text>Exonucleolytic cleavage in the 3'- to 5'-direction to yield nucleoside 5'-phosphates.</text>
        <dbReference type="EC" id="3.1.11.2"/>
    </reaction>
</comment>
<dbReference type="CDD" id="cd09088">
    <property type="entry name" value="Ape2-like_AP-endo"/>
    <property type="match status" value="1"/>
</dbReference>
<evidence type="ECO:0000256" key="5">
    <source>
        <dbReference type="ARBA" id="ARBA00022801"/>
    </source>
</evidence>
<evidence type="ECO:0000256" key="1">
    <source>
        <dbReference type="ARBA" id="ARBA00000493"/>
    </source>
</evidence>
<feature type="binding site" evidence="10">
    <location>
        <position position="34"/>
    </location>
    <ligand>
        <name>Mg(2+)</name>
        <dbReference type="ChEBI" id="CHEBI:18420"/>
        <label>1</label>
    </ligand>
</feature>
<dbReference type="PANTHER" id="PTHR22748:SF4">
    <property type="entry name" value="DNA-(APURINIC OR APYRIMIDINIC SITE) ENDONUCLEASE 2"/>
    <property type="match status" value="1"/>
</dbReference>
<feature type="site" description="Important for catalytic activity" evidence="11">
    <location>
        <position position="288"/>
    </location>
</feature>
<dbReference type="PANTHER" id="PTHR22748">
    <property type="entry name" value="AP ENDONUCLEASE"/>
    <property type="match status" value="1"/>
</dbReference>
<evidence type="ECO:0000256" key="2">
    <source>
        <dbReference type="ARBA" id="ARBA00007092"/>
    </source>
</evidence>
<dbReference type="Pfam" id="PF03372">
    <property type="entry name" value="Exo_endo_phos"/>
    <property type="match status" value="1"/>
</dbReference>
<dbReference type="GO" id="GO:0008311">
    <property type="term" value="F:double-stranded DNA 3'-5' DNA exonuclease activity"/>
    <property type="evidence" value="ECO:0007669"/>
    <property type="project" value="UniProtKB-EC"/>
</dbReference>
<dbReference type="InterPro" id="IPR020847">
    <property type="entry name" value="AP_endonuclease_F1_BS"/>
</dbReference>
<name>A0A914AD48_PATMI</name>
<feature type="binding site" evidence="10">
    <location>
        <position position="183"/>
    </location>
    <ligand>
        <name>Mg(2+)</name>
        <dbReference type="ChEBI" id="CHEBI:18420"/>
        <label>1</label>
    </ligand>
</feature>
<evidence type="ECO:0000256" key="7">
    <source>
        <dbReference type="ARBA" id="ARBA00022842"/>
    </source>
</evidence>
<dbReference type="EnsemblMetazoa" id="XM_038205341.1">
    <property type="protein sequence ID" value="XP_038061269.1"/>
    <property type="gene ID" value="LOC119731996"/>
</dbReference>
<keyword evidence="7 10" id="KW-0460">Magnesium</keyword>
<dbReference type="InterPro" id="IPR036691">
    <property type="entry name" value="Endo/exonu/phosph_ase_sf"/>
</dbReference>
<dbReference type="GO" id="GO:0003906">
    <property type="term" value="F:DNA-(apurinic or apyrimidinic site) endonuclease activity"/>
    <property type="evidence" value="ECO:0007669"/>
    <property type="project" value="TreeGrafter"/>
</dbReference>
<dbReference type="RefSeq" id="XP_038061269.1">
    <property type="nucleotide sequence ID" value="XM_038205341.1"/>
</dbReference>
<evidence type="ECO:0000256" key="8">
    <source>
        <dbReference type="ARBA" id="ARBA00023242"/>
    </source>
</evidence>
<feature type="site" description="Interaction with DNA substrate" evidence="11">
    <location>
        <position position="315"/>
    </location>
</feature>
<protein>
    <recommendedName>
        <fullName evidence="13">DNA-(apurinic or apyrimidinic site) endonuclease</fullName>
        <ecNumber evidence="13">3.1.-.-</ecNumber>
    </recommendedName>
</protein>
<feature type="region of interest" description="Disordered" evidence="14">
    <location>
        <begin position="459"/>
        <end position="490"/>
    </location>
</feature>
<evidence type="ECO:0000256" key="9">
    <source>
        <dbReference type="PIRSR" id="PIRSR604808-1"/>
    </source>
</evidence>
<keyword evidence="17" id="KW-1185">Reference proteome</keyword>
<dbReference type="PROSITE" id="PS51999">
    <property type="entry name" value="ZF_GRF"/>
    <property type="match status" value="1"/>
</dbReference>
<evidence type="ECO:0000256" key="13">
    <source>
        <dbReference type="RuleBase" id="RU362131"/>
    </source>
</evidence>
<accession>A0A914AD48</accession>
<dbReference type="InterPro" id="IPR005135">
    <property type="entry name" value="Endo/exonuclease/phosphatase"/>
</dbReference>
<evidence type="ECO:0000256" key="14">
    <source>
        <dbReference type="SAM" id="MobiDB-lite"/>
    </source>
</evidence>
<dbReference type="SUPFAM" id="SSF56219">
    <property type="entry name" value="DNase I-like"/>
    <property type="match status" value="1"/>
</dbReference>
<evidence type="ECO:0000256" key="10">
    <source>
        <dbReference type="PIRSR" id="PIRSR604808-2"/>
    </source>
</evidence>
<evidence type="ECO:0000256" key="12">
    <source>
        <dbReference type="PROSITE-ProRule" id="PRU01343"/>
    </source>
</evidence>
<dbReference type="GO" id="GO:0003677">
    <property type="term" value="F:DNA binding"/>
    <property type="evidence" value="ECO:0007669"/>
    <property type="project" value="InterPro"/>
</dbReference>
<feature type="compositionally biased region" description="Basic and acidic residues" evidence="14">
    <location>
        <begin position="366"/>
        <end position="382"/>
    </location>
</feature>
<feature type="region of interest" description="Disordered" evidence="14">
    <location>
        <begin position="362"/>
        <end position="440"/>
    </location>
</feature>
<comment type="cofactor">
    <cofactor evidence="10 13">
        <name>Mg(2+)</name>
        <dbReference type="ChEBI" id="CHEBI:18420"/>
    </cofactor>
    <cofactor evidence="10 13">
        <name>Mn(2+)</name>
        <dbReference type="ChEBI" id="CHEBI:29035"/>
    </cofactor>
    <text evidence="10 13">Probably binds two magnesium or manganese ions per subunit.</text>
</comment>
<dbReference type="GO" id="GO:0008081">
    <property type="term" value="F:phosphoric diester hydrolase activity"/>
    <property type="evidence" value="ECO:0007669"/>
    <property type="project" value="TreeGrafter"/>
</dbReference>
<keyword evidence="6" id="KW-0862">Zinc</keyword>
<dbReference type="InterPro" id="IPR004808">
    <property type="entry name" value="AP_endonuc_1"/>
</dbReference>
<keyword evidence="5" id="KW-0378">Hydrolase</keyword>
<dbReference type="EC" id="3.1.-.-" evidence="13"/>
<dbReference type="GO" id="GO:0008270">
    <property type="term" value="F:zinc ion binding"/>
    <property type="evidence" value="ECO:0007669"/>
    <property type="project" value="UniProtKB-KW"/>
</dbReference>
<evidence type="ECO:0000256" key="3">
    <source>
        <dbReference type="ARBA" id="ARBA00022723"/>
    </source>
</evidence>
<feature type="compositionally biased region" description="Polar residues" evidence="14">
    <location>
        <begin position="469"/>
        <end position="482"/>
    </location>
</feature>
<dbReference type="GO" id="GO:0005634">
    <property type="term" value="C:nucleus"/>
    <property type="evidence" value="ECO:0007669"/>
    <property type="project" value="TreeGrafter"/>
</dbReference>
<comment type="similarity">
    <text evidence="2 13">Belongs to the DNA repair enzymes AP/ExoA family.</text>
</comment>
<dbReference type="OMA" id="SFWICPR"/>
<feature type="binding site" evidence="10">
    <location>
        <position position="314"/>
    </location>
    <ligand>
        <name>Mg(2+)</name>
        <dbReference type="ChEBI" id="CHEBI:18420"/>
        <label>1</label>
    </ligand>
</feature>
<feature type="domain" description="GRF-type" evidence="15">
    <location>
        <begin position="508"/>
        <end position="557"/>
    </location>
</feature>
<sequence>MNILTWNINGIRASKVAIKDLLNSLDADIVCLQETKVTRDLLDDSIANVDGYSSFFSFSRKRSGYSGVATYCRDCATPVRAEEGLTGRLAKGADDVGCYGNQTSFTDEELQLLDSEGRAVMTQHTVRDADGISHDLVVINVYCPRADRENQERMDYKLQFYNLLQLRAEALVKAGRHVVVVGDINASHRRIDNCDPGPDFEKHPSRQWLTSFLHDDTPEKPASESEASLKLKNDDESSCHKEQPKSSNSSSGIFVDTFRRFHPTRQKAFTCWSTMTGARQTNYGTRIDYIFANMGLFEKMIASCDILPEVEGSDHCPVKARVTCQPVPSKKLPELCSSNMPEFSGKQQKLLSFFQKLSPSKVALARKPEPDEPRQKDNKTRTMLDLSKPGLKRTGSDPSSQRSQKKLKTNPSELQKGSLMNFFQKKRPPEDVSENKGRTDVDVVKQPELLKATSMPPVDLKAERGNANGGSQEMLETSSQTDGSKRGKTNSSVAWKQLLSGPPQAPTCKGHSESCLLRTVKKPGPNLGKKFYVCPRPEGHKDNPEARCNTFIWVTKGK</sequence>
<feature type="compositionally biased region" description="Basic and acidic residues" evidence="14">
    <location>
        <begin position="214"/>
        <end position="244"/>
    </location>
</feature>
<dbReference type="GO" id="GO:0006284">
    <property type="term" value="P:base-excision repair"/>
    <property type="evidence" value="ECO:0007669"/>
    <property type="project" value="TreeGrafter"/>
</dbReference>
<dbReference type="OrthoDB" id="391817at2759"/>
<feature type="active site" description="Proton donor/acceptor" evidence="9">
    <location>
        <position position="183"/>
    </location>
</feature>
<dbReference type="PROSITE" id="PS51435">
    <property type="entry name" value="AP_NUCLEASE_F1_4"/>
    <property type="match status" value="1"/>
</dbReference>
<dbReference type="AlphaFoldDB" id="A0A914AD48"/>
<dbReference type="Proteomes" id="UP000887568">
    <property type="component" value="Unplaced"/>
</dbReference>
<feature type="site" description="Transition state stabilizer" evidence="11">
    <location>
        <position position="185"/>
    </location>
</feature>
<evidence type="ECO:0000256" key="4">
    <source>
        <dbReference type="ARBA" id="ARBA00022771"/>
    </source>
</evidence>
<evidence type="ECO:0000313" key="17">
    <source>
        <dbReference type="Proteomes" id="UP000887568"/>
    </source>
</evidence>
<dbReference type="CTD" id="27301"/>
<proteinExistence type="inferred from homology"/>
<feature type="active site" evidence="9">
    <location>
        <position position="142"/>
    </location>
</feature>
<dbReference type="NCBIfam" id="TIGR00633">
    <property type="entry name" value="xth"/>
    <property type="match status" value="1"/>
</dbReference>
<dbReference type="GeneID" id="119731996"/>
<feature type="binding site" evidence="10">
    <location>
        <position position="315"/>
    </location>
    <ligand>
        <name>Mg(2+)</name>
        <dbReference type="ChEBI" id="CHEBI:18420"/>
        <label>1</label>
    </ligand>
</feature>
<feature type="binding site" evidence="10">
    <location>
        <position position="7"/>
    </location>
    <ligand>
        <name>Mg(2+)</name>
        <dbReference type="ChEBI" id="CHEBI:18420"/>
        <label>1</label>
    </ligand>
</feature>
<reference evidence="16" key="1">
    <citation type="submission" date="2022-11" db="UniProtKB">
        <authorList>
            <consortium name="EnsemblMetazoa"/>
        </authorList>
    </citation>
    <scope>IDENTIFICATION</scope>
</reference>
<keyword evidence="10" id="KW-0464">Manganese</keyword>
<evidence type="ECO:0000313" key="16">
    <source>
        <dbReference type="EnsemblMetazoa" id="XP_038061269.1"/>
    </source>
</evidence>
<feature type="binding site" evidence="10">
    <location>
        <position position="185"/>
    </location>
    <ligand>
        <name>Mg(2+)</name>
        <dbReference type="ChEBI" id="CHEBI:18420"/>
        <label>1</label>
    </ligand>
</feature>
<evidence type="ECO:0000256" key="6">
    <source>
        <dbReference type="ARBA" id="ARBA00022833"/>
    </source>
</evidence>
<keyword evidence="8" id="KW-0539">Nucleus</keyword>
<evidence type="ECO:0000259" key="15">
    <source>
        <dbReference type="PROSITE" id="PS51999"/>
    </source>
</evidence>
<keyword evidence="4 12" id="KW-0863">Zinc-finger</keyword>